<comment type="similarity">
    <text evidence="4">Belongs to the glycosyltransferase 13 family.</text>
</comment>
<gene>
    <name evidence="17" type="ORF">PAPYR_10474</name>
</gene>
<keyword evidence="13" id="KW-0464">Manganese</keyword>
<evidence type="ECO:0000256" key="11">
    <source>
        <dbReference type="ARBA" id="ARBA00023034"/>
    </source>
</evidence>
<evidence type="ECO:0000256" key="1">
    <source>
        <dbReference type="ARBA" id="ARBA00001936"/>
    </source>
</evidence>
<dbReference type="InterPro" id="IPR052261">
    <property type="entry name" value="Glycosyltransferase_13"/>
</dbReference>
<comment type="cofactor">
    <cofactor evidence="1">
        <name>Mn(2+)</name>
        <dbReference type="ChEBI" id="CHEBI:29035"/>
    </cofactor>
</comment>
<dbReference type="Gene3D" id="3.90.550.10">
    <property type="entry name" value="Spore Coat Polysaccharide Biosynthesis Protein SpsA, Chain A"/>
    <property type="match status" value="1"/>
</dbReference>
<keyword evidence="7" id="KW-0812">Transmembrane</keyword>
<evidence type="ECO:0000256" key="16">
    <source>
        <dbReference type="ARBA" id="ARBA00049421"/>
    </source>
</evidence>
<keyword evidence="18" id="KW-1185">Reference proteome</keyword>
<evidence type="ECO:0000256" key="3">
    <source>
        <dbReference type="ARBA" id="ARBA00004922"/>
    </source>
</evidence>
<name>A0ABQ8U8I5_9EUKA</name>
<keyword evidence="8" id="KW-0479">Metal-binding</keyword>
<sequence>MICFNRAGYLKRSLESLLQVRGIENAQILLFQDGDNAEVKDLCESYVSKYGKKRFQHFMHPHQGWAAEGAQYIAAHYKHMADTVFHSGVVGSPPGVVIVEEDMIFSADFLEYFVQTSHLLDSDPNLWCITTWNDNGFRNMADDPAMLYRTDFFVGLGWLMPRRLWEEVGRIWPATHWDHFLRTPEIRRGRQCLFPEVPRHYNIGEQGTHVSKDMFANFFEPIVMHSGTPVRMRVDHVVNEATYDAWVRAQLAGASLLAPSRASGDEIVIRHPDVLAAIERGLAVTSGSTHQNQPKVVTTIEPITLAMYFQMGSARERTQWDKVAKFLGLWDGVPARATYHGMWYVKWGPHLRLVLVANWSPFAETLRTLVRASISSVGGLVVEYHVAIVVTRVQFPADAFIFSFSLQSQPAPLVPVEPASLQPDQMAWSLKRIPPLERLTHRRHIPASSFHQQSAVLISRPALSSSYNHHHDLSFPGPVATCFLLIHHLCSWSGTQKRE</sequence>
<comment type="caution">
    <text evidence="17">The sequence shown here is derived from an EMBL/GenBank/DDBJ whole genome shotgun (WGS) entry which is preliminary data.</text>
</comment>
<keyword evidence="6" id="KW-0808">Transferase</keyword>
<protein>
    <recommendedName>
        <fullName evidence="14">alpha-1,3-mannosyl-glycoprotein 2-beta-N-acetylglucosaminyltransferase</fullName>
        <ecNumber evidence="14">2.4.1.101</ecNumber>
    </recommendedName>
    <alternativeName>
        <fullName evidence="15">N-glycosyl-oligosaccharide-glycoprotein N-acetylglucosaminyltransferase I</fullName>
    </alternativeName>
</protein>
<evidence type="ECO:0000256" key="4">
    <source>
        <dbReference type="ARBA" id="ARBA00006492"/>
    </source>
</evidence>
<evidence type="ECO:0000256" key="13">
    <source>
        <dbReference type="ARBA" id="ARBA00023211"/>
    </source>
</evidence>
<comment type="pathway">
    <text evidence="3">Protein modification; protein glycosylation.</text>
</comment>
<evidence type="ECO:0000256" key="2">
    <source>
        <dbReference type="ARBA" id="ARBA00004323"/>
    </source>
</evidence>
<evidence type="ECO:0000256" key="8">
    <source>
        <dbReference type="ARBA" id="ARBA00022723"/>
    </source>
</evidence>
<evidence type="ECO:0000256" key="10">
    <source>
        <dbReference type="ARBA" id="ARBA00022989"/>
    </source>
</evidence>
<dbReference type="InterPro" id="IPR004139">
    <property type="entry name" value="Glyco_trans_13"/>
</dbReference>
<keyword evidence="9" id="KW-0735">Signal-anchor</keyword>
<evidence type="ECO:0000256" key="9">
    <source>
        <dbReference type="ARBA" id="ARBA00022968"/>
    </source>
</evidence>
<proteinExistence type="inferred from homology"/>
<evidence type="ECO:0000256" key="7">
    <source>
        <dbReference type="ARBA" id="ARBA00022692"/>
    </source>
</evidence>
<evidence type="ECO:0000256" key="6">
    <source>
        <dbReference type="ARBA" id="ARBA00022679"/>
    </source>
</evidence>
<dbReference type="PANTHER" id="PTHR10468">
    <property type="entry name" value="PROTEIN O-LINKED-MANNOSE BETA-1,2-N-ACETYLGLUCOSAMINYLTRANSFERASE 1/ALPHA-1,3-MANNOSYL-GLYCOPROTEIN 2-BETA-N-ACETYLGLUCOSAMINYLTRANSFERASE"/>
    <property type="match status" value="1"/>
</dbReference>
<comment type="catalytic activity">
    <reaction evidence="16">
        <text>N(4)-(alpha-D-Man-(1-&gt;3)-[alpha-D-Man-(1-&gt;3)-[alpha-D-Man-(1-&gt;6)]-alpha-D-Man-(1-&gt;6)]-beta-D-Man-(1-&gt;4)-beta-D-GlcNAc-(1-&gt;4)-beta-D-GlcNAc)-L-asparaginyl-[protein] (N-glucan mannose isomer 5A1,2) + UDP-N-acetyl-alpha-D-glucosamine = N(4)-{beta-D-GlcNAc-(1-&gt;2)-alpha-D-Man-(1-&gt;3)-[alpha-D-Man-(1-&gt;3)-[alpha-D-Man-(1-&gt;6)]-alpha-D-Man-(1-&gt;6)]-beta-D-Man-(1-&gt;4)-beta-D-GlcNAc-(1-&gt;4)-beta-D-GlcNAc}-L-asparaginyl-[protein] + UDP + H(+)</text>
        <dbReference type="Rhea" id="RHEA:11456"/>
        <dbReference type="Rhea" id="RHEA-COMP:14367"/>
        <dbReference type="Rhea" id="RHEA-COMP:14368"/>
        <dbReference type="ChEBI" id="CHEBI:15378"/>
        <dbReference type="ChEBI" id="CHEBI:57705"/>
        <dbReference type="ChEBI" id="CHEBI:58223"/>
        <dbReference type="ChEBI" id="CHEBI:59087"/>
        <dbReference type="ChEBI" id="CHEBI:60625"/>
        <dbReference type="EC" id="2.4.1.101"/>
    </reaction>
</comment>
<dbReference type="EC" id="2.4.1.101" evidence="14"/>
<keyword evidence="12" id="KW-0472">Membrane</keyword>
<reference evidence="17" key="1">
    <citation type="journal article" date="2022" name="bioRxiv">
        <title>Genomics of Preaxostyla Flagellates Illuminates Evolutionary Transitions and the Path Towards Mitochondrial Loss.</title>
        <authorList>
            <person name="Novak L.V.F."/>
            <person name="Treitli S.C."/>
            <person name="Pyrih J."/>
            <person name="Halakuc P."/>
            <person name="Pipaliya S.V."/>
            <person name="Vacek V."/>
            <person name="Brzon O."/>
            <person name="Soukal P."/>
            <person name="Eme L."/>
            <person name="Dacks J.B."/>
            <person name="Karnkowska A."/>
            <person name="Elias M."/>
            <person name="Hampl V."/>
        </authorList>
    </citation>
    <scope>NUCLEOTIDE SEQUENCE</scope>
    <source>
        <strain evidence="17">RCP-MX</strain>
    </source>
</reference>
<dbReference type="PANTHER" id="PTHR10468:SF0">
    <property type="entry name" value="ALPHA-1,3-MANNOSYL-GLYCOPROTEIN 2-BETA-N-ACETYLGLUCOSAMINYLTRANSFERASE"/>
    <property type="match status" value="1"/>
</dbReference>
<accession>A0ABQ8U8I5</accession>
<evidence type="ECO:0000313" key="18">
    <source>
        <dbReference type="Proteomes" id="UP001141327"/>
    </source>
</evidence>
<evidence type="ECO:0000256" key="15">
    <source>
        <dbReference type="ARBA" id="ARBA00041712"/>
    </source>
</evidence>
<dbReference type="EMBL" id="JAPMOS010000136">
    <property type="protein sequence ID" value="KAJ4454746.1"/>
    <property type="molecule type" value="Genomic_DNA"/>
</dbReference>
<dbReference type="SUPFAM" id="SSF53448">
    <property type="entry name" value="Nucleotide-diphospho-sugar transferases"/>
    <property type="match status" value="1"/>
</dbReference>
<keyword evidence="11" id="KW-0333">Golgi apparatus</keyword>
<comment type="subcellular location">
    <subcellularLocation>
        <location evidence="2">Golgi apparatus membrane</location>
        <topology evidence="2">Single-pass type II membrane protein</topology>
    </subcellularLocation>
</comment>
<keyword evidence="10" id="KW-1133">Transmembrane helix</keyword>
<evidence type="ECO:0000313" key="17">
    <source>
        <dbReference type="EMBL" id="KAJ4454746.1"/>
    </source>
</evidence>
<dbReference type="InterPro" id="IPR029044">
    <property type="entry name" value="Nucleotide-diphossugar_trans"/>
</dbReference>
<dbReference type="Proteomes" id="UP001141327">
    <property type="component" value="Unassembled WGS sequence"/>
</dbReference>
<organism evidence="17 18">
    <name type="scientific">Paratrimastix pyriformis</name>
    <dbReference type="NCBI Taxonomy" id="342808"/>
    <lineage>
        <taxon>Eukaryota</taxon>
        <taxon>Metamonada</taxon>
        <taxon>Preaxostyla</taxon>
        <taxon>Paratrimastigidae</taxon>
        <taxon>Paratrimastix</taxon>
    </lineage>
</organism>
<dbReference type="Pfam" id="PF03071">
    <property type="entry name" value="GNT-I"/>
    <property type="match status" value="1"/>
</dbReference>
<keyword evidence="5" id="KW-0328">Glycosyltransferase</keyword>
<evidence type="ECO:0000256" key="5">
    <source>
        <dbReference type="ARBA" id="ARBA00022676"/>
    </source>
</evidence>
<evidence type="ECO:0000256" key="14">
    <source>
        <dbReference type="ARBA" id="ARBA00038949"/>
    </source>
</evidence>
<evidence type="ECO:0000256" key="12">
    <source>
        <dbReference type="ARBA" id="ARBA00023136"/>
    </source>
</evidence>